<sequence length="183" mass="19680">MDSELARSGLGNFYGYYNHPLTSNMSGFSMMSSGMSNNANNGNNNNSNMGGSNSLQQTSQTEEEQYMMSPSSSNMSESRMSMSGGSASMLMSQHRQPSLQQQQQQQQFVGSRPSTQYFNPNQHLMNPVLGAMNSGGNSTNSISSLGVFGGLPLNSTSSQRNSFIDNEGTSNHSMDVNGSHLSN</sequence>
<proteinExistence type="predicted"/>
<accession>A0A1Q2YHY0</accession>
<feature type="region of interest" description="Disordered" evidence="1">
    <location>
        <begin position="159"/>
        <end position="183"/>
    </location>
</feature>
<feature type="compositionally biased region" description="Low complexity" evidence="1">
    <location>
        <begin position="36"/>
        <end position="60"/>
    </location>
</feature>
<feature type="region of interest" description="Disordered" evidence="1">
    <location>
        <begin position="36"/>
        <end position="116"/>
    </location>
</feature>
<dbReference type="EMBL" id="BDGI01000099">
    <property type="protein sequence ID" value="GAV29091.1"/>
    <property type="molecule type" value="Genomic_DNA"/>
</dbReference>
<comment type="caution">
    <text evidence="2">The sequence shown here is derived from an EMBL/GenBank/DDBJ whole genome shotgun (WGS) entry which is preliminary data.</text>
</comment>
<feature type="compositionally biased region" description="Low complexity" evidence="1">
    <location>
        <begin position="67"/>
        <end position="92"/>
    </location>
</feature>
<organism evidence="2 3">
    <name type="scientific">Pichia membranifaciens</name>
    <dbReference type="NCBI Taxonomy" id="4926"/>
    <lineage>
        <taxon>Eukaryota</taxon>
        <taxon>Fungi</taxon>
        <taxon>Dikarya</taxon>
        <taxon>Ascomycota</taxon>
        <taxon>Saccharomycotina</taxon>
        <taxon>Pichiomycetes</taxon>
        <taxon>Pichiales</taxon>
        <taxon>Pichiaceae</taxon>
        <taxon>Pichia</taxon>
    </lineage>
</organism>
<evidence type="ECO:0000313" key="3">
    <source>
        <dbReference type="Proteomes" id="UP000186136"/>
    </source>
</evidence>
<name>A0A1Q2YHY0_9ASCO</name>
<evidence type="ECO:0000313" key="2">
    <source>
        <dbReference type="EMBL" id="GAV29091.1"/>
    </source>
</evidence>
<reference evidence="2 3" key="1">
    <citation type="submission" date="2016-08" db="EMBL/GenBank/DDBJ databases">
        <title>Whole genome shotgun sequence of Pichia membranifaciens KS47-1.</title>
        <authorList>
            <person name="Konishi M."/>
            <person name="Ishida M."/>
            <person name="Arakawa T."/>
            <person name="Kato Y."/>
            <person name="Horiuchi J."/>
        </authorList>
    </citation>
    <scope>NUCLEOTIDE SEQUENCE [LARGE SCALE GENOMIC DNA]</scope>
    <source>
        <strain evidence="2 3">KS47-1</strain>
    </source>
</reference>
<dbReference type="Proteomes" id="UP000186136">
    <property type="component" value="Unassembled WGS sequence"/>
</dbReference>
<protein>
    <submittedName>
        <fullName evidence="2">Uncharacterized protein</fullName>
    </submittedName>
</protein>
<evidence type="ECO:0000256" key="1">
    <source>
        <dbReference type="SAM" id="MobiDB-lite"/>
    </source>
</evidence>
<keyword evidence="3" id="KW-1185">Reference proteome</keyword>
<gene>
    <name evidence="2" type="ORF">PMKS-002571</name>
</gene>
<dbReference type="AlphaFoldDB" id="A0A1Q2YHY0"/>